<dbReference type="GO" id="GO:0048468">
    <property type="term" value="P:cell development"/>
    <property type="evidence" value="ECO:0007669"/>
    <property type="project" value="UniProtKB-ARBA"/>
</dbReference>
<dbReference type="GeneTree" id="ENSGT00940000158022"/>
<evidence type="ECO:0000256" key="16">
    <source>
        <dbReference type="ARBA" id="ARBA00023137"/>
    </source>
</evidence>
<keyword evidence="10 26" id="KW-0547">Nucleotide-binding</keyword>
<dbReference type="PROSITE" id="PS51004">
    <property type="entry name" value="SEMA"/>
    <property type="match status" value="1"/>
</dbReference>
<dbReference type="CDD" id="cd00603">
    <property type="entry name" value="IPT_PCSR"/>
    <property type="match status" value="1"/>
</dbReference>
<dbReference type="Pfam" id="PF01437">
    <property type="entry name" value="PSI"/>
    <property type="match status" value="1"/>
</dbReference>
<keyword evidence="12 26" id="KW-0067">ATP-binding</keyword>
<evidence type="ECO:0000259" key="29">
    <source>
        <dbReference type="PROSITE" id="PS50011"/>
    </source>
</evidence>
<dbReference type="Gene3D" id="3.30.200.20">
    <property type="entry name" value="Phosphorylase Kinase, domain 1"/>
    <property type="match status" value="1"/>
</dbReference>
<dbReference type="InterPro" id="IPR001627">
    <property type="entry name" value="Semap_dom"/>
</dbReference>
<evidence type="ECO:0000313" key="31">
    <source>
        <dbReference type="Ensembl" id="ENSPMRP00000016138.1"/>
    </source>
</evidence>
<dbReference type="SUPFAM" id="SSF103575">
    <property type="entry name" value="Plexin repeat"/>
    <property type="match status" value="1"/>
</dbReference>
<dbReference type="InterPro" id="IPR015943">
    <property type="entry name" value="WD40/YVTN_repeat-like_dom_sf"/>
</dbReference>
<dbReference type="GO" id="GO:0030182">
    <property type="term" value="P:neuron differentiation"/>
    <property type="evidence" value="ECO:0007669"/>
    <property type="project" value="TreeGrafter"/>
</dbReference>
<dbReference type="PROSITE" id="PS50011">
    <property type="entry name" value="PROTEIN_KINASE_DOM"/>
    <property type="match status" value="1"/>
</dbReference>
<keyword evidence="9" id="KW-0677">Repeat</keyword>
<keyword evidence="5" id="KW-0597">Phosphoprotein</keyword>
<dbReference type="InterPro" id="IPR001245">
    <property type="entry name" value="Ser-Thr/Tyr_kinase_cat_dom"/>
</dbReference>
<feature type="chain" id="PRO_5025464510" description="Hepatocyte growth factor receptor" evidence="28">
    <location>
        <begin position="25"/>
        <end position="1294"/>
    </location>
</feature>
<dbReference type="PROSITE" id="PS00107">
    <property type="entry name" value="PROTEIN_KINASE_ATP"/>
    <property type="match status" value="1"/>
</dbReference>
<accession>A0A670IVA1</accession>
<evidence type="ECO:0000256" key="17">
    <source>
        <dbReference type="ARBA" id="ARBA00023157"/>
    </source>
</evidence>
<keyword evidence="17" id="KW-1015">Disulfide bond</keyword>
<dbReference type="Gene3D" id="2.60.40.10">
    <property type="entry name" value="Immunoglobulins"/>
    <property type="match status" value="3"/>
</dbReference>
<evidence type="ECO:0000256" key="8">
    <source>
        <dbReference type="ARBA" id="ARBA00022729"/>
    </source>
</evidence>
<evidence type="ECO:0000256" key="21">
    <source>
        <dbReference type="ARBA" id="ARBA00033031"/>
    </source>
</evidence>
<dbReference type="Gene3D" id="1.10.510.10">
    <property type="entry name" value="Transferase(Phosphotransferase) domain 1"/>
    <property type="match status" value="1"/>
</dbReference>
<feature type="signal peptide" evidence="28">
    <location>
        <begin position="1"/>
        <end position="24"/>
    </location>
</feature>
<dbReference type="GO" id="GO:0010468">
    <property type="term" value="P:regulation of gene expression"/>
    <property type="evidence" value="ECO:0007669"/>
    <property type="project" value="UniProtKB-ARBA"/>
</dbReference>
<reference evidence="31 32" key="1">
    <citation type="journal article" date="2019" name="Proc. Natl. Acad. Sci. U.S.A.">
        <title>Regulatory changes in pterin and carotenoid genes underlie balanced color polymorphisms in the wall lizard.</title>
        <authorList>
            <person name="Andrade P."/>
            <person name="Pinho C."/>
            <person name="Perez I de Lanuza G."/>
            <person name="Afonso S."/>
            <person name="Brejcha J."/>
            <person name="Rubin C.J."/>
            <person name="Wallerman O."/>
            <person name="Pereira P."/>
            <person name="Sabatino S.J."/>
            <person name="Bellati A."/>
            <person name="Pellitteri-Rosa D."/>
            <person name="Bosakova Z."/>
            <person name="Bunikis I."/>
            <person name="Carretero M.A."/>
            <person name="Feiner N."/>
            <person name="Marsik P."/>
            <person name="Pauperio F."/>
            <person name="Salvi D."/>
            <person name="Soler L."/>
            <person name="While G.M."/>
            <person name="Uller T."/>
            <person name="Font E."/>
            <person name="Andersson L."/>
            <person name="Carneiro M."/>
        </authorList>
    </citation>
    <scope>NUCLEOTIDE SEQUENCE</scope>
</reference>
<dbReference type="GO" id="GO:0005524">
    <property type="term" value="F:ATP binding"/>
    <property type="evidence" value="ECO:0007669"/>
    <property type="project" value="UniProtKB-UniRule"/>
</dbReference>
<dbReference type="FunFam" id="2.130.10.10:FF:000088">
    <property type="entry name" value="Hepatocyte growth factor receptor"/>
    <property type="match status" value="1"/>
</dbReference>
<keyword evidence="6" id="KW-0808">Transferase</keyword>
<dbReference type="Gene3D" id="3.30.1680.10">
    <property type="entry name" value="ligand-binding face of the semaphorins, domain 2"/>
    <property type="match status" value="1"/>
</dbReference>
<evidence type="ECO:0000256" key="12">
    <source>
        <dbReference type="ARBA" id="ARBA00022840"/>
    </source>
</evidence>
<feature type="domain" description="Protein kinase" evidence="29">
    <location>
        <begin position="991"/>
        <end position="1258"/>
    </location>
</feature>
<dbReference type="InterPro" id="IPR016201">
    <property type="entry name" value="PSI"/>
</dbReference>
<evidence type="ECO:0000256" key="26">
    <source>
        <dbReference type="PROSITE-ProRule" id="PRU10141"/>
    </source>
</evidence>
<evidence type="ECO:0000256" key="22">
    <source>
        <dbReference type="ARBA" id="ARBA00033117"/>
    </source>
</evidence>
<gene>
    <name evidence="31" type="primary">MET</name>
</gene>
<evidence type="ECO:0000256" key="20">
    <source>
        <dbReference type="ARBA" id="ARBA00030820"/>
    </source>
</evidence>
<protein>
    <recommendedName>
        <fullName evidence="4">Hepatocyte growth factor receptor</fullName>
        <ecNumber evidence="3">2.7.10.1</ecNumber>
    </recommendedName>
    <alternativeName>
        <fullName evidence="23">HGF/SF receptor</fullName>
    </alternativeName>
    <alternativeName>
        <fullName evidence="22">Proto-oncogene c-Met</fullName>
    </alternativeName>
    <alternativeName>
        <fullName evidence="20">Scatter factor receptor</fullName>
    </alternativeName>
    <alternativeName>
        <fullName evidence="21">Tyrosine-protein kinase Met</fullName>
    </alternativeName>
</protein>
<dbReference type="InterPro" id="IPR014756">
    <property type="entry name" value="Ig_E-set"/>
</dbReference>
<evidence type="ECO:0000256" key="9">
    <source>
        <dbReference type="ARBA" id="ARBA00022737"/>
    </source>
</evidence>
<sequence>MKNPATSASRIILFLLILVQRSKGKCKEAASRPEINLNVKYQLPNFTAETPIQNIVLYKHNIYGGAVNKIYVFNESLHNIFEYKTGPVLENPDCAPCKECKPKVNQSDNIWKDNINMALFLETYYEGQLISCGSVAKGTCQRHEVYCMYSKRMDEESDQCPDCVVSPLGTKVLVTEKERFVYFYVGNTINNSSRQDHSLHSLSVRRLKETLDGFEFLTAYSYIDVLPEFRNSYPIKYIHAFEKDHFVYFLTVQRESIDSQAFHTRIIRFCSFESVLHSYMEMPLECIYTEKRRKRSTKRSNEVLNLLQAAYVGKPGADLASEMRIDVNQDILYGVFAQSKPDSAEPTHKSAVCAISIKTIDEFFGKIVDQQNMKCLQHLYRKDSKYCLSRTFSRNTTYCGAQDDEYRVEVTIPLQRVDLFDEQFSTVLLTSISVFTQGVLTIANLGTSEGRFIQVRNIDCDFSFSLELHPTMQMNITKIPLIGPGCSHVNTCSQCLRLPSFMNCGWCGDQCVRSSECTVGSWTQETCILPNSAAFDGVTRLTLCGWDFGFSKNNKLNLKKMSVLIGGQQCILDVKASDKNKLECTLGDVTNARFNVSSVVSNGQANATFNTFSYVDPIIRSISPTYGPRFGGTLLTLTGEYLSSGNSREIYVGSKQCRLTRVSDNTIECYTAPEREVSECHVRMKIDSAVRSAGHFTYRENPTVSKIYPAKSFLSGGSTITAQGINLNSVHSPKMVVTVPKLGKNFTVECNHRSNAEMICCTTPMLSSYNLTPPFVTKVLFIFDGVISPAFNFDYVNDPVFTISSKPVVISKGNQNIVIKGNNIDSEAVKGEVLKVGSKNCENITLKFQSVSCTVPKELLKSNHELNIVWQKEVSSTVIGKVLIVPEQSFTGIIAGIVCIPVILLLLLFGLFLWRKKRKQIKDQFPSLSQNGSCRPSHYPHTDLSPILSTGDSDLASPLLQTNVHIDISALNPDLVKEVEHVVIGADSLIVHFNEVIGRGHFGCVYHGTLLDTDGRKIHCAVKSLNRITDLDEVSQFLKEGIIMKDFTHPNVLSLLGICLPSEGSPLVVLPYMKHGDLRNFIRNESHNPTVKDLIGFGLQVAKGMKYLASKKFVHRDLAARNCMLDEKFTVKVADFGLARDVYDKEYYSVHNKTGAKLPVKWMALESLQTQKFTTKSDVWSFGVLLWELMTRGAPPYPDVNSFDITIYLLQGRRLLQPEYCPDPLYEVMLKCWHPKPELRPAFSELVSDISMIFSTFIGEHYVHVNATYVNVKCVAPYPSLLSSQDNIDREANT</sequence>
<dbReference type="Proteomes" id="UP000472272">
    <property type="component" value="Chromosome 10"/>
</dbReference>
<dbReference type="FunFam" id="3.30.1680.10:FF:000006">
    <property type="entry name" value="Macrophage-stimulating 1 receptor b"/>
    <property type="match status" value="1"/>
</dbReference>
<dbReference type="SMART" id="SM00630">
    <property type="entry name" value="Sema"/>
    <property type="match status" value="1"/>
</dbReference>
<dbReference type="Ensembl" id="ENSPMRT00000017225.1">
    <property type="protein sequence ID" value="ENSPMRP00000016138.1"/>
    <property type="gene ID" value="ENSPMRG00000010518.1"/>
</dbReference>
<dbReference type="InterPro" id="IPR002909">
    <property type="entry name" value="IPT_dom"/>
</dbReference>
<evidence type="ECO:0000256" key="15">
    <source>
        <dbReference type="ARBA" id="ARBA00023136"/>
    </source>
</evidence>
<dbReference type="SUPFAM" id="SSF101912">
    <property type="entry name" value="Sema domain"/>
    <property type="match status" value="1"/>
</dbReference>
<evidence type="ECO:0000256" key="5">
    <source>
        <dbReference type="ARBA" id="ARBA00022553"/>
    </source>
</evidence>
<evidence type="ECO:0000256" key="3">
    <source>
        <dbReference type="ARBA" id="ARBA00011902"/>
    </source>
</evidence>
<keyword evidence="7 27" id="KW-0812">Transmembrane</keyword>
<dbReference type="SUPFAM" id="SSF81296">
    <property type="entry name" value="E set domains"/>
    <property type="match status" value="3"/>
</dbReference>
<dbReference type="InterPro" id="IPR017441">
    <property type="entry name" value="Protein_kinase_ATP_BS"/>
</dbReference>
<dbReference type="GO" id="GO:0005008">
    <property type="term" value="F:hepatocyte growth factor receptor activity"/>
    <property type="evidence" value="ECO:0007669"/>
    <property type="project" value="TreeGrafter"/>
</dbReference>
<keyword evidence="19" id="KW-0325">Glycoprotein</keyword>
<comment type="catalytic activity">
    <reaction evidence="24">
        <text>L-tyrosyl-[protein] + ATP = O-phospho-L-tyrosyl-[protein] + ADP + H(+)</text>
        <dbReference type="Rhea" id="RHEA:10596"/>
        <dbReference type="Rhea" id="RHEA-COMP:10136"/>
        <dbReference type="Rhea" id="RHEA-COMP:20101"/>
        <dbReference type="ChEBI" id="CHEBI:15378"/>
        <dbReference type="ChEBI" id="CHEBI:30616"/>
        <dbReference type="ChEBI" id="CHEBI:46858"/>
        <dbReference type="ChEBI" id="CHEBI:61978"/>
        <dbReference type="ChEBI" id="CHEBI:456216"/>
        <dbReference type="EC" id="2.7.10.1"/>
    </reaction>
</comment>
<keyword evidence="16" id="KW-0829">Tyrosine-protein kinase</keyword>
<dbReference type="FunFam" id="2.60.40.10:FF:000213">
    <property type="entry name" value="Hepatocyte growth factor receptor"/>
    <property type="match status" value="1"/>
</dbReference>
<dbReference type="PANTHER" id="PTHR24416">
    <property type="entry name" value="TYROSINE-PROTEIN KINASE RECEPTOR"/>
    <property type="match status" value="1"/>
</dbReference>
<dbReference type="InterPro" id="IPR050122">
    <property type="entry name" value="RTK"/>
</dbReference>
<dbReference type="Pfam" id="PF01833">
    <property type="entry name" value="TIG"/>
    <property type="match status" value="3"/>
</dbReference>
<dbReference type="EC" id="2.7.10.1" evidence="3"/>
<evidence type="ECO:0000256" key="28">
    <source>
        <dbReference type="SAM" id="SignalP"/>
    </source>
</evidence>
<dbReference type="GO" id="GO:0043235">
    <property type="term" value="C:receptor complex"/>
    <property type="evidence" value="ECO:0007669"/>
    <property type="project" value="TreeGrafter"/>
</dbReference>
<dbReference type="GO" id="GO:0009925">
    <property type="term" value="C:basal plasma membrane"/>
    <property type="evidence" value="ECO:0007669"/>
    <property type="project" value="TreeGrafter"/>
</dbReference>
<evidence type="ECO:0000256" key="13">
    <source>
        <dbReference type="ARBA" id="ARBA00022843"/>
    </source>
</evidence>
<dbReference type="InterPro" id="IPR011009">
    <property type="entry name" value="Kinase-like_dom_sf"/>
</dbReference>
<evidence type="ECO:0000256" key="25">
    <source>
        <dbReference type="PROSITE-ProRule" id="PRU00352"/>
    </source>
</evidence>
<evidence type="ECO:0000256" key="18">
    <source>
        <dbReference type="ARBA" id="ARBA00023170"/>
    </source>
</evidence>
<evidence type="ECO:0000256" key="14">
    <source>
        <dbReference type="ARBA" id="ARBA00022989"/>
    </source>
</evidence>
<evidence type="ECO:0000256" key="24">
    <source>
        <dbReference type="ARBA" id="ARBA00051243"/>
    </source>
</evidence>
<reference evidence="31" key="3">
    <citation type="submission" date="2025-09" db="UniProtKB">
        <authorList>
            <consortium name="Ensembl"/>
        </authorList>
    </citation>
    <scope>IDENTIFICATION</scope>
</reference>
<dbReference type="FunFam" id="1.10.510.10:FF:000093">
    <property type="entry name" value="Hepatocyte growth factor receptor"/>
    <property type="match status" value="1"/>
</dbReference>
<evidence type="ECO:0000256" key="2">
    <source>
        <dbReference type="ARBA" id="ARBA00010297"/>
    </source>
</evidence>
<dbReference type="FunFam" id="2.60.40.10:FF:000400">
    <property type="entry name" value="Hepatocyte growth factor receptor"/>
    <property type="match status" value="1"/>
</dbReference>
<dbReference type="InterPro" id="IPR002165">
    <property type="entry name" value="Plexin_repeat"/>
</dbReference>
<dbReference type="SMART" id="SM00219">
    <property type="entry name" value="TyrKc"/>
    <property type="match status" value="1"/>
</dbReference>
<organism evidence="31 32">
    <name type="scientific">Podarcis muralis</name>
    <name type="common">Wall lizard</name>
    <name type="synonym">Lacerta muralis</name>
    <dbReference type="NCBI Taxonomy" id="64176"/>
    <lineage>
        <taxon>Eukaryota</taxon>
        <taxon>Metazoa</taxon>
        <taxon>Chordata</taxon>
        <taxon>Craniata</taxon>
        <taxon>Vertebrata</taxon>
        <taxon>Euteleostomi</taxon>
        <taxon>Lepidosauria</taxon>
        <taxon>Squamata</taxon>
        <taxon>Bifurcata</taxon>
        <taxon>Unidentata</taxon>
        <taxon>Episquamata</taxon>
        <taxon>Laterata</taxon>
        <taxon>Lacertibaenia</taxon>
        <taxon>Lacertidae</taxon>
        <taxon>Podarcis</taxon>
    </lineage>
</organism>
<feature type="domain" description="Sema" evidence="30">
    <location>
        <begin position="27"/>
        <end position="500"/>
    </location>
</feature>
<evidence type="ECO:0000256" key="7">
    <source>
        <dbReference type="ARBA" id="ARBA00022692"/>
    </source>
</evidence>
<evidence type="ECO:0000313" key="32">
    <source>
        <dbReference type="Proteomes" id="UP000472272"/>
    </source>
</evidence>
<comment type="caution">
    <text evidence="25">Lacks conserved residue(s) required for the propagation of feature annotation.</text>
</comment>
<comment type="similarity">
    <text evidence="2">Belongs to the plexin family.</text>
</comment>
<dbReference type="InterPro" id="IPR036352">
    <property type="entry name" value="Semap_dom_sf"/>
</dbReference>
<evidence type="ECO:0000259" key="30">
    <source>
        <dbReference type="PROSITE" id="PS51004"/>
    </source>
</evidence>
<dbReference type="GO" id="GO:0001889">
    <property type="term" value="P:liver development"/>
    <property type="evidence" value="ECO:0007669"/>
    <property type="project" value="TreeGrafter"/>
</dbReference>
<dbReference type="InterPro" id="IPR020635">
    <property type="entry name" value="Tyr_kinase_cat_dom"/>
</dbReference>
<feature type="binding site" evidence="26">
    <location>
        <position position="1023"/>
    </location>
    <ligand>
        <name>ATP</name>
        <dbReference type="ChEBI" id="CHEBI:30616"/>
    </ligand>
</feature>
<dbReference type="InterPro" id="IPR008266">
    <property type="entry name" value="Tyr_kinase_AS"/>
</dbReference>
<dbReference type="SMART" id="SM00429">
    <property type="entry name" value="IPT"/>
    <property type="match status" value="4"/>
</dbReference>
<dbReference type="CDD" id="cd01179">
    <property type="entry name" value="IPT_plexin_repeat2"/>
    <property type="match status" value="1"/>
</dbReference>
<evidence type="ECO:0000256" key="19">
    <source>
        <dbReference type="ARBA" id="ARBA00023180"/>
    </source>
</evidence>
<dbReference type="PANTHER" id="PTHR24416:SF483">
    <property type="entry name" value="HEPATOCYTE GROWTH FACTOR RECEPTOR"/>
    <property type="match status" value="1"/>
</dbReference>
<dbReference type="Pfam" id="PF01403">
    <property type="entry name" value="Sema"/>
    <property type="match status" value="1"/>
</dbReference>
<dbReference type="Pfam" id="PF07714">
    <property type="entry name" value="PK_Tyr_Ser-Thr"/>
    <property type="match status" value="1"/>
</dbReference>
<dbReference type="CDD" id="cd05058">
    <property type="entry name" value="PTKc_Met_Ron"/>
    <property type="match status" value="1"/>
</dbReference>
<keyword evidence="32" id="KW-1185">Reference proteome</keyword>
<evidence type="ECO:0000256" key="6">
    <source>
        <dbReference type="ARBA" id="ARBA00022679"/>
    </source>
</evidence>
<evidence type="ECO:0000256" key="23">
    <source>
        <dbReference type="ARBA" id="ARBA00033136"/>
    </source>
</evidence>
<evidence type="ECO:0000256" key="27">
    <source>
        <dbReference type="SAM" id="Phobius"/>
    </source>
</evidence>
<evidence type="ECO:0000256" key="10">
    <source>
        <dbReference type="ARBA" id="ARBA00022741"/>
    </source>
</evidence>
<dbReference type="SUPFAM" id="SSF56112">
    <property type="entry name" value="Protein kinase-like (PK-like)"/>
    <property type="match status" value="1"/>
</dbReference>
<keyword evidence="13" id="KW-0832">Ubl conjugation</keyword>
<keyword evidence="18" id="KW-0675">Receptor</keyword>
<name>A0A670IVA1_PODMU</name>
<keyword evidence="15 27" id="KW-0472">Membrane</keyword>
<evidence type="ECO:0000256" key="4">
    <source>
        <dbReference type="ARBA" id="ARBA00019839"/>
    </source>
</evidence>
<dbReference type="GO" id="GO:0031016">
    <property type="term" value="P:pancreas development"/>
    <property type="evidence" value="ECO:0007669"/>
    <property type="project" value="TreeGrafter"/>
</dbReference>
<keyword evidence="14 27" id="KW-1133">Transmembrane helix</keyword>
<dbReference type="InterPro" id="IPR013783">
    <property type="entry name" value="Ig-like_fold"/>
</dbReference>
<dbReference type="FunFam" id="3.30.200.20:FF:000188">
    <property type="entry name" value="Hepatocyte growth factor receptor"/>
    <property type="match status" value="1"/>
</dbReference>
<dbReference type="SMART" id="SM00423">
    <property type="entry name" value="PSI"/>
    <property type="match status" value="1"/>
</dbReference>
<reference evidence="31" key="2">
    <citation type="submission" date="2025-08" db="UniProtKB">
        <authorList>
            <consortium name="Ensembl"/>
        </authorList>
    </citation>
    <scope>IDENTIFICATION</scope>
</reference>
<dbReference type="PROSITE" id="PS00109">
    <property type="entry name" value="PROTEIN_KINASE_TYR"/>
    <property type="match status" value="1"/>
</dbReference>
<proteinExistence type="inferred from homology"/>
<dbReference type="InterPro" id="IPR000719">
    <property type="entry name" value="Prot_kinase_dom"/>
</dbReference>
<feature type="transmembrane region" description="Helical" evidence="27">
    <location>
        <begin position="890"/>
        <end position="914"/>
    </location>
</feature>
<dbReference type="Gene3D" id="2.130.10.10">
    <property type="entry name" value="YVTN repeat-like/Quinoprotein amine dehydrogenase"/>
    <property type="match status" value="1"/>
</dbReference>
<keyword evidence="8 28" id="KW-0732">Signal</keyword>
<dbReference type="PRINTS" id="PR00109">
    <property type="entry name" value="TYRKINASE"/>
</dbReference>
<evidence type="ECO:0000256" key="11">
    <source>
        <dbReference type="ARBA" id="ARBA00022777"/>
    </source>
</evidence>
<evidence type="ECO:0000256" key="1">
    <source>
        <dbReference type="ARBA" id="ARBA00004479"/>
    </source>
</evidence>
<comment type="subcellular location">
    <subcellularLocation>
        <location evidence="1">Membrane</location>
        <topology evidence="1">Single-pass type I membrane protein</topology>
    </subcellularLocation>
</comment>
<keyword evidence="11" id="KW-0418">Kinase</keyword>